<proteinExistence type="predicted"/>
<name>A0A2T5JBL3_9SPHI</name>
<dbReference type="Gene3D" id="2.160.20.10">
    <property type="entry name" value="Single-stranded right-handed beta-helix, Pectin lyase-like"/>
    <property type="match status" value="1"/>
</dbReference>
<dbReference type="Proteomes" id="UP000244168">
    <property type="component" value="Unassembled WGS sequence"/>
</dbReference>
<sequence length="506" mass="55341">MAFALCFAASVAAAQGKGIYYVTNYGAKGDGKTIDTKSINKAIDAAATAGGGTVWFPAGSYLSGSIHLKSNISLYIDQGATIVAADYTPEAGYDKPENVVTNQYEDFGHRHWHNSLIWGENLHDVSILGPGLLWGKGLERTNRINKMTDETFMNPNKTIALYKCHNVILRDFSILHGGWFGILATATDNLTIDNLKMDTNRDGMDVDCCWNVRISNCSVNSPEDDGICLKSSYGLNTGRATENVTITNCQVSGYDEGSFLDGTFKRTIDYGADGPTGRIKFGTESNGGFKNITISNCVFSYCRGLALETSDGALLEDVTINNITMRDITNSPIFVRLNGRMRAPATDTVGALRRVIISNVVCYNADPRQGALISGIPGHDINDLTLSNIRIYFKGGGTAEQAKIVVPELEKEYPEPGRFKETPSYGFFVRHVNDLKMKDIEVHYMNTDQRPAFMFDSITGADLEHLRGQHPSGVPTLVLNKVNGLALHNSPNIADTKTDHIDHKEL</sequence>
<evidence type="ECO:0000313" key="4">
    <source>
        <dbReference type="Proteomes" id="UP000244168"/>
    </source>
</evidence>
<evidence type="ECO:0000259" key="2">
    <source>
        <dbReference type="Pfam" id="PF13229"/>
    </source>
</evidence>
<dbReference type="EMBL" id="QAOQ01000003">
    <property type="protein sequence ID" value="PTQ98255.1"/>
    <property type="molecule type" value="Genomic_DNA"/>
</dbReference>
<evidence type="ECO:0000259" key="1">
    <source>
        <dbReference type="Pfam" id="PF12708"/>
    </source>
</evidence>
<evidence type="ECO:0000313" key="3">
    <source>
        <dbReference type="EMBL" id="PTQ98255.1"/>
    </source>
</evidence>
<accession>A0A2T5JBL3</accession>
<keyword evidence="4" id="KW-1185">Reference proteome</keyword>
<protein>
    <submittedName>
        <fullName evidence="3">Polygalacturonase</fullName>
    </submittedName>
</protein>
<dbReference type="PANTHER" id="PTHR31339:SF9">
    <property type="entry name" value="PLASMIN AND FIBRONECTIN-BINDING PROTEIN A"/>
    <property type="match status" value="1"/>
</dbReference>
<dbReference type="InterPro" id="IPR051801">
    <property type="entry name" value="GH28_Enzymes"/>
</dbReference>
<dbReference type="Pfam" id="PF13229">
    <property type="entry name" value="Beta_helix"/>
    <property type="match status" value="1"/>
</dbReference>
<dbReference type="InterPro" id="IPR024535">
    <property type="entry name" value="RHGA/B-epi-like_pectate_lyase"/>
</dbReference>
<dbReference type="Pfam" id="PF12708">
    <property type="entry name" value="Pect-lyase_RHGA_epim"/>
    <property type="match status" value="1"/>
</dbReference>
<dbReference type="InterPro" id="IPR011050">
    <property type="entry name" value="Pectin_lyase_fold/virulence"/>
</dbReference>
<dbReference type="SUPFAM" id="SSF51126">
    <property type="entry name" value="Pectin lyase-like"/>
    <property type="match status" value="1"/>
</dbReference>
<organism evidence="3 4">
    <name type="scientific">Mucilaginibacter yixingensis</name>
    <dbReference type="NCBI Taxonomy" id="1295612"/>
    <lineage>
        <taxon>Bacteria</taxon>
        <taxon>Pseudomonadati</taxon>
        <taxon>Bacteroidota</taxon>
        <taxon>Sphingobacteriia</taxon>
        <taxon>Sphingobacteriales</taxon>
        <taxon>Sphingobacteriaceae</taxon>
        <taxon>Mucilaginibacter</taxon>
    </lineage>
</organism>
<reference evidence="3 4" key="1">
    <citation type="submission" date="2018-04" db="EMBL/GenBank/DDBJ databases">
        <title>Genomic Encyclopedia of Archaeal and Bacterial Type Strains, Phase II (KMG-II): from individual species to whole genera.</title>
        <authorList>
            <person name="Goeker M."/>
        </authorList>
    </citation>
    <scope>NUCLEOTIDE SEQUENCE [LARGE SCALE GENOMIC DNA]</scope>
    <source>
        <strain evidence="3 4">DSM 26809</strain>
    </source>
</reference>
<gene>
    <name evidence="3" type="ORF">C8P68_103416</name>
</gene>
<dbReference type="InterPro" id="IPR039448">
    <property type="entry name" value="Beta_helix"/>
</dbReference>
<dbReference type="InterPro" id="IPR006626">
    <property type="entry name" value="PbH1"/>
</dbReference>
<feature type="domain" description="Right handed beta helix" evidence="2">
    <location>
        <begin position="146"/>
        <end position="255"/>
    </location>
</feature>
<comment type="caution">
    <text evidence="3">The sequence shown here is derived from an EMBL/GenBank/DDBJ whole genome shotgun (WGS) entry which is preliminary data.</text>
</comment>
<feature type="domain" description="Rhamnogalacturonase A/B/Epimerase-like pectate lyase" evidence="1">
    <location>
        <begin position="22"/>
        <end position="78"/>
    </location>
</feature>
<dbReference type="OrthoDB" id="9795222at2"/>
<dbReference type="InterPro" id="IPR012334">
    <property type="entry name" value="Pectin_lyas_fold"/>
</dbReference>
<dbReference type="AlphaFoldDB" id="A0A2T5JBL3"/>
<dbReference type="PANTHER" id="PTHR31339">
    <property type="entry name" value="PECTIN LYASE-RELATED"/>
    <property type="match status" value="1"/>
</dbReference>
<dbReference type="SMART" id="SM00710">
    <property type="entry name" value="PbH1"/>
    <property type="match status" value="7"/>
</dbReference>